<gene>
    <name evidence="1" type="ORF">CONLIGDRAFT_228227</name>
</gene>
<organism evidence="1 2">
    <name type="scientific">Coniochaeta ligniaria NRRL 30616</name>
    <dbReference type="NCBI Taxonomy" id="1408157"/>
    <lineage>
        <taxon>Eukaryota</taxon>
        <taxon>Fungi</taxon>
        <taxon>Dikarya</taxon>
        <taxon>Ascomycota</taxon>
        <taxon>Pezizomycotina</taxon>
        <taxon>Sordariomycetes</taxon>
        <taxon>Sordariomycetidae</taxon>
        <taxon>Coniochaetales</taxon>
        <taxon>Coniochaetaceae</taxon>
        <taxon>Coniochaeta</taxon>
    </lineage>
</organism>
<reference evidence="1 2" key="1">
    <citation type="submission" date="2016-10" db="EMBL/GenBank/DDBJ databases">
        <title>Draft genome sequence of Coniochaeta ligniaria NRRL30616, a lignocellulolytic fungus for bioabatement of inhibitors in plant biomass hydrolysates.</title>
        <authorList>
            <consortium name="DOE Joint Genome Institute"/>
            <person name="Jimenez D.J."/>
            <person name="Hector R.E."/>
            <person name="Riley R."/>
            <person name="Sun H."/>
            <person name="Grigoriev I.V."/>
            <person name="Van Elsas J.D."/>
            <person name="Nichols N.N."/>
        </authorList>
    </citation>
    <scope>NUCLEOTIDE SEQUENCE [LARGE SCALE GENOMIC DNA]</scope>
    <source>
        <strain evidence="1 2">NRRL 30616</strain>
    </source>
</reference>
<dbReference type="Proteomes" id="UP000182658">
    <property type="component" value="Unassembled WGS sequence"/>
</dbReference>
<dbReference type="EMBL" id="KV875095">
    <property type="protein sequence ID" value="OIW31560.1"/>
    <property type="molecule type" value="Genomic_DNA"/>
</dbReference>
<protein>
    <submittedName>
        <fullName evidence="1">Uncharacterized protein</fullName>
    </submittedName>
</protein>
<proteinExistence type="predicted"/>
<evidence type="ECO:0000313" key="1">
    <source>
        <dbReference type="EMBL" id="OIW31560.1"/>
    </source>
</evidence>
<name>A0A1J7JNU8_9PEZI</name>
<dbReference type="AlphaFoldDB" id="A0A1J7JNU8"/>
<sequence>MRVVVRPTRESRVYQIVGLGRIQVHAAAMLYLTCVAHIGPSMGASISSCMTEAKTRTGRNPVWQRWYWCIKLDGSLRGNRSGFIDGYLAQWRTGAVLYSDSLSFPRQRSQSWSSSVSKLWRTVTLATARAHASLTLAPSHTSHETLGEKSSSRTLLSSRKLPYASIQSATFRVYRLIFSSLLSASQVVKPRHMPDHAFICSPCRALEPSAVKPIQATVLWRLETNGRKPRKRPLVWLNVNERMLFGARGLSKRRAKSLSVLQGPRPQIPSHCGLNQSHRVGILAGVVPWTVNELVGRAYTWPDGSTVQPQFLFRLRN</sequence>
<dbReference type="InParanoid" id="A0A1J7JNU8"/>
<evidence type="ECO:0000313" key="2">
    <source>
        <dbReference type="Proteomes" id="UP000182658"/>
    </source>
</evidence>
<accession>A0A1J7JNU8</accession>
<keyword evidence="2" id="KW-1185">Reference proteome</keyword>